<dbReference type="PANTHER" id="PTHR42709">
    <property type="entry name" value="ALKALINE PHOSPHATASE LIKE PROTEIN"/>
    <property type="match status" value="1"/>
</dbReference>
<name>A0ABS0DNZ3_9GAMM</name>
<protein>
    <submittedName>
        <fullName evidence="8">VTT domain-containing protein</fullName>
    </submittedName>
</protein>
<organism evidence="8 9">
    <name type="scientific">Rahnella victoriana</name>
    <dbReference type="NCBI Taxonomy" id="1510570"/>
    <lineage>
        <taxon>Bacteria</taxon>
        <taxon>Pseudomonadati</taxon>
        <taxon>Pseudomonadota</taxon>
        <taxon>Gammaproteobacteria</taxon>
        <taxon>Enterobacterales</taxon>
        <taxon>Yersiniaceae</taxon>
        <taxon>Rahnella</taxon>
    </lineage>
</organism>
<gene>
    <name evidence="8" type="ORF">IV431_08630</name>
</gene>
<dbReference type="Pfam" id="PF09335">
    <property type="entry name" value="VTT_dom"/>
    <property type="match status" value="1"/>
</dbReference>
<evidence type="ECO:0000313" key="8">
    <source>
        <dbReference type="EMBL" id="MBF7955612.1"/>
    </source>
</evidence>
<dbReference type="InterPro" id="IPR051311">
    <property type="entry name" value="DedA_domain"/>
</dbReference>
<comment type="subcellular location">
    <subcellularLocation>
        <location evidence="1">Cell membrane</location>
        <topology evidence="1">Multi-pass membrane protein</topology>
    </subcellularLocation>
</comment>
<keyword evidence="3 6" id="KW-0812">Transmembrane</keyword>
<evidence type="ECO:0000259" key="7">
    <source>
        <dbReference type="Pfam" id="PF09335"/>
    </source>
</evidence>
<evidence type="ECO:0000256" key="6">
    <source>
        <dbReference type="SAM" id="Phobius"/>
    </source>
</evidence>
<feature type="domain" description="VTT" evidence="7">
    <location>
        <begin position="29"/>
        <end position="153"/>
    </location>
</feature>
<evidence type="ECO:0000313" key="9">
    <source>
        <dbReference type="Proteomes" id="UP000600307"/>
    </source>
</evidence>
<keyword evidence="2" id="KW-1003">Cell membrane</keyword>
<proteinExistence type="predicted"/>
<keyword evidence="4 6" id="KW-1133">Transmembrane helix</keyword>
<evidence type="ECO:0000256" key="3">
    <source>
        <dbReference type="ARBA" id="ARBA00022692"/>
    </source>
</evidence>
<evidence type="ECO:0000256" key="1">
    <source>
        <dbReference type="ARBA" id="ARBA00004651"/>
    </source>
</evidence>
<feature type="transmembrane region" description="Helical" evidence="6">
    <location>
        <begin position="16"/>
        <end position="38"/>
    </location>
</feature>
<reference evidence="8 9" key="1">
    <citation type="submission" date="2020-11" db="EMBL/GenBank/DDBJ databases">
        <title>Taxonomic investigation of Rahnella spp.</title>
        <authorList>
            <person name="Lee S.D."/>
        </authorList>
    </citation>
    <scope>NUCLEOTIDE SEQUENCE [LARGE SCALE GENOMIC DNA]</scope>
    <source>
        <strain evidence="8 9">SAP-10</strain>
    </source>
</reference>
<sequence>MFSSDTLEALIRSHGLLIMTPLVILEGPLVTVIAGYLARLHYFSLSAVFIMVLAVEVFGDILFYSLGRWVINADGQPPGWLARLGLTQARLEKMVKSFEHKGGRLLVIAKLTHSAGALVLTGAGMARMPLVPFLFYNILAAIPKSLFLLSIGWMFGDVLAQVNNGLQYVSLFLLIVLGVAMVIWLRSKR</sequence>
<evidence type="ECO:0000256" key="5">
    <source>
        <dbReference type="ARBA" id="ARBA00023136"/>
    </source>
</evidence>
<dbReference type="PANTHER" id="PTHR42709:SF6">
    <property type="entry name" value="UNDECAPRENYL PHOSPHATE TRANSPORTER A"/>
    <property type="match status" value="1"/>
</dbReference>
<evidence type="ECO:0000256" key="2">
    <source>
        <dbReference type="ARBA" id="ARBA00022475"/>
    </source>
</evidence>
<dbReference type="Proteomes" id="UP000600307">
    <property type="component" value="Unassembled WGS sequence"/>
</dbReference>
<dbReference type="RefSeq" id="WP_095921946.1">
    <property type="nucleotide sequence ID" value="NZ_CBCSED010000013.1"/>
</dbReference>
<accession>A0ABS0DNZ3</accession>
<comment type="caution">
    <text evidence="8">The sequence shown here is derived from an EMBL/GenBank/DDBJ whole genome shotgun (WGS) entry which is preliminary data.</text>
</comment>
<dbReference type="EMBL" id="JADOBH010000002">
    <property type="protein sequence ID" value="MBF7955612.1"/>
    <property type="molecule type" value="Genomic_DNA"/>
</dbReference>
<feature type="transmembrane region" description="Helical" evidence="6">
    <location>
        <begin position="45"/>
        <end position="66"/>
    </location>
</feature>
<dbReference type="InterPro" id="IPR032816">
    <property type="entry name" value="VTT_dom"/>
</dbReference>
<feature type="transmembrane region" description="Helical" evidence="6">
    <location>
        <begin position="133"/>
        <end position="155"/>
    </location>
</feature>
<feature type="transmembrane region" description="Helical" evidence="6">
    <location>
        <begin position="105"/>
        <end position="126"/>
    </location>
</feature>
<keyword evidence="9" id="KW-1185">Reference proteome</keyword>
<feature type="transmembrane region" description="Helical" evidence="6">
    <location>
        <begin position="167"/>
        <end position="185"/>
    </location>
</feature>
<evidence type="ECO:0000256" key="4">
    <source>
        <dbReference type="ARBA" id="ARBA00022989"/>
    </source>
</evidence>
<keyword evidence="5 6" id="KW-0472">Membrane</keyword>